<dbReference type="PANTHER" id="PTHR42754:SF1">
    <property type="entry name" value="LIPOPROTEIN"/>
    <property type="match status" value="1"/>
</dbReference>
<keyword evidence="2" id="KW-1185">Reference proteome</keyword>
<sequence>MRKIFGFLSVFLLFACSSDDSGNDSSNNDDDLRDFGSVAWIQNFGGSGNDTPRSVMPTSDGGFAVFGFTNSTDGDLADKSLAVNDYWFLKFDTEGSLQWNRTYGGSKDDRGQQAIQTSDGGYAITGYAMSDDGDGSNNEGFHDNWILKLDTSGNILWEKSFGFSGHDHSYDIIETVDGGFFFSGFLDVTSSNGEGSTDKSRETAHGVGEFWGTRIDANGDLIWQKYFGGTNNDRSFGVMNANDGGFILSGASESDDFDISDPKGSYDYWVVKVDKNGNLEWEKSFGGTGIDQSHDIVKTNDGAYAIIGNTFSRDAQVSKNNGESDIWLVKFDDNGELLWEQSYGGPAFDAAHSISLANDGGFIISGNSKSFGNDVTANFGENDLWIITTDPDGKIKWQKTIGGTGLDFGYDAFETVDGSLIFVGETESTDFPEIEHKGGLDLVVLKIE</sequence>
<reference evidence="1 2" key="1">
    <citation type="submission" date="2023-09" db="EMBL/GenBank/DDBJ databases">
        <authorList>
            <person name="Rey-Velasco X."/>
        </authorList>
    </citation>
    <scope>NUCLEOTIDE SEQUENCE [LARGE SCALE GENOMIC DNA]</scope>
    <source>
        <strain evidence="1 2">F388</strain>
    </source>
</reference>
<gene>
    <name evidence="1" type="ORF">RM706_03895</name>
</gene>
<dbReference type="PANTHER" id="PTHR42754">
    <property type="entry name" value="ENDOGLUCANASE"/>
    <property type="match status" value="1"/>
</dbReference>
<name>A0ABU3A8M8_9FLAO</name>
<accession>A0ABU3A8M8</accession>
<protein>
    <recommendedName>
        <fullName evidence="3">Bulb-type lectin domain-containing protein</fullName>
    </recommendedName>
</protein>
<dbReference type="EMBL" id="JAVRHR010000001">
    <property type="protein sequence ID" value="MDT0606155.1"/>
    <property type="molecule type" value="Genomic_DNA"/>
</dbReference>
<proteinExistence type="predicted"/>
<dbReference type="InterPro" id="IPR011047">
    <property type="entry name" value="Quinoprotein_ADH-like_sf"/>
</dbReference>
<dbReference type="Proteomes" id="UP001255246">
    <property type="component" value="Unassembled WGS sequence"/>
</dbReference>
<dbReference type="PROSITE" id="PS51257">
    <property type="entry name" value="PROKAR_LIPOPROTEIN"/>
    <property type="match status" value="1"/>
</dbReference>
<dbReference type="SUPFAM" id="SSF50998">
    <property type="entry name" value="Quinoprotein alcohol dehydrogenase-like"/>
    <property type="match status" value="1"/>
</dbReference>
<dbReference type="RefSeq" id="WP_311349714.1">
    <property type="nucleotide sequence ID" value="NZ_JAVRHR010000001.1"/>
</dbReference>
<comment type="caution">
    <text evidence="1">The sequence shown here is derived from an EMBL/GenBank/DDBJ whole genome shotgun (WGS) entry which is preliminary data.</text>
</comment>
<organism evidence="1 2">
    <name type="scientific">Croceitalea rosinachiae</name>
    <dbReference type="NCBI Taxonomy" id="3075596"/>
    <lineage>
        <taxon>Bacteria</taxon>
        <taxon>Pseudomonadati</taxon>
        <taxon>Bacteroidota</taxon>
        <taxon>Flavobacteriia</taxon>
        <taxon>Flavobacteriales</taxon>
        <taxon>Flavobacteriaceae</taxon>
        <taxon>Croceitalea</taxon>
    </lineage>
</organism>
<evidence type="ECO:0000313" key="2">
    <source>
        <dbReference type="Proteomes" id="UP001255246"/>
    </source>
</evidence>
<evidence type="ECO:0000313" key="1">
    <source>
        <dbReference type="EMBL" id="MDT0606155.1"/>
    </source>
</evidence>
<evidence type="ECO:0008006" key="3">
    <source>
        <dbReference type="Google" id="ProtNLM"/>
    </source>
</evidence>